<sequence>MRAEDLARVPLSFPTYAAIVGRAAYVAVRRLGMEEGGPPYEPPG</sequence>
<protein>
    <submittedName>
        <fullName evidence="1">Uncharacterized protein</fullName>
    </submittedName>
</protein>
<name>A0ABW8A556_9ACTN</name>
<gene>
    <name evidence="1" type="ORF">ACIBP5_18140</name>
</gene>
<dbReference type="EMBL" id="JBITMB010000004">
    <property type="protein sequence ID" value="MFI7441884.1"/>
    <property type="molecule type" value="Genomic_DNA"/>
</dbReference>
<dbReference type="RefSeq" id="WP_397021842.1">
    <property type="nucleotide sequence ID" value="NZ_JBITMB010000004.1"/>
</dbReference>
<accession>A0ABW8A556</accession>
<dbReference type="Proteomes" id="UP001612928">
    <property type="component" value="Unassembled WGS sequence"/>
</dbReference>
<comment type="caution">
    <text evidence="1">The sequence shown here is derived from an EMBL/GenBank/DDBJ whole genome shotgun (WGS) entry which is preliminary data.</text>
</comment>
<organism evidence="1 2">
    <name type="scientific">Nonomuraea indica</name>
    <dbReference type="NCBI Taxonomy" id="1581193"/>
    <lineage>
        <taxon>Bacteria</taxon>
        <taxon>Bacillati</taxon>
        <taxon>Actinomycetota</taxon>
        <taxon>Actinomycetes</taxon>
        <taxon>Streptosporangiales</taxon>
        <taxon>Streptosporangiaceae</taxon>
        <taxon>Nonomuraea</taxon>
    </lineage>
</organism>
<evidence type="ECO:0000313" key="1">
    <source>
        <dbReference type="EMBL" id="MFI7441884.1"/>
    </source>
</evidence>
<keyword evidence="2" id="KW-1185">Reference proteome</keyword>
<evidence type="ECO:0000313" key="2">
    <source>
        <dbReference type="Proteomes" id="UP001612928"/>
    </source>
</evidence>
<reference evidence="1 2" key="1">
    <citation type="submission" date="2024-10" db="EMBL/GenBank/DDBJ databases">
        <title>The Natural Products Discovery Center: Release of the First 8490 Sequenced Strains for Exploring Actinobacteria Biosynthetic Diversity.</title>
        <authorList>
            <person name="Kalkreuter E."/>
            <person name="Kautsar S.A."/>
            <person name="Yang D."/>
            <person name="Bader C.D."/>
            <person name="Teijaro C.N."/>
            <person name="Fluegel L."/>
            <person name="Davis C.M."/>
            <person name="Simpson J.R."/>
            <person name="Lauterbach L."/>
            <person name="Steele A.D."/>
            <person name="Gui C."/>
            <person name="Meng S."/>
            <person name="Li G."/>
            <person name="Viehrig K."/>
            <person name="Ye F."/>
            <person name="Su P."/>
            <person name="Kiefer A.F."/>
            <person name="Nichols A."/>
            <person name="Cepeda A.J."/>
            <person name="Yan W."/>
            <person name="Fan B."/>
            <person name="Jiang Y."/>
            <person name="Adhikari A."/>
            <person name="Zheng C.-J."/>
            <person name="Schuster L."/>
            <person name="Cowan T.M."/>
            <person name="Smanski M.J."/>
            <person name="Chevrette M.G."/>
            <person name="De Carvalho L.P.S."/>
            <person name="Shen B."/>
        </authorList>
    </citation>
    <scope>NUCLEOTIDE SEQUENCE [LARGE SCALE GENOMIC DNA]</scope>
    <source>
        <strain evidence="1 2">NPDC049503</strain>
    </source>
</reference>
<proteinExistence type="predicted"/>